<dbReference type="Ensembl" id="ENSLLET00000012596.1">
    <property type="protein sequence ID" value="ENSLLEP00000012117.1"/>
    <property type="gene ID" value="ENSLLEG00000007706.1"/>
</dbReference>
<comment type="similarity">
    <text evidence="2">Belongs to the RELT family.</text>
</comment>
<name>A0A8C5MBD1_9ANUR</name>
<evidence type="ECO:0000256" key="4">
    <source>
        <dbReference type="ARBA" id="ARBA00022692"/>
    </source>
</evidence>
<accession>A0A8C5MBD1</accession>
<evidence type="ECO:0000259" key="9">
    <source>
        <dbReference type="SMART" id="SM00208"/>
    </source>
</evidence>
<dbReference type="InterPro" id="IPR022248">
    <property type="entry name" value="TNF_rcpt_RELT"/>
</dbReference>
<evidence type="ECO:0000313" key="11">
    <source>
        <dbReference type="Proteomes" id="UP000694569"/>
    </source>
</evidence>
<feature type="transmembrane region" description="Helical" evidence="8">
    <location>
        <begin position="244"/>
        <end position="267"/>
    </location>
</feature>
<dbReference type="Pfam" id="PF12606">
    <property type="entry name" value="RELT"/>
    <property type="match status" value="1"/>
</dbReference>
<keyword evidence="3" id="KW-1003">Cell membrane</keyword>
<dbReference type="OrthoDB" id="9864383at2759"/>
<evidence type="ECO:0000256" key="6">
    <source>
        <dbReference type="ARBA" id="ARBA00023136"/>
    </source>
</evidence>
<keyword evidence="11" id="KW-1185">Reference proteome</keyword>
<gene>
    <name evidence="10" type="primary">RELT</name>
</gene>
<dbReference type="Gene3D" id="2.10.50.10">
    <property type="entry name" value="Tumor Necrosis Factor Receptor, subunit A, domain 2"/>
    <property type="match status" value="1"/>
</dbReference>
<evidence type="ECO:0000256" key="3">
    <source>
        <dbReference type="ARBA" id="ARBA00022475"/>
    </source>
</evidence>
<dbReference type="GO" id="GO:0005886">
    <property type="term" value="C:plasma membrane"/>
    <property type="evidence" value="ECO:0007669"/>
    <property type="project" value="UniProtKB-SubCell"/>
</dbReference>
<feature type="region of interest" description="Disordered" evidence="7">
    <location>
        <begin position="1"/>
        <end position="27"/>
    </location>
</feature>
<feature type="domain" description="TNFR-Cys" evidence="9">
    <location>
        <begin position="131"/>
        <end position="170"/>
    </location>
</feature>
<organism evidence="10 11">
    <name type="scientific">Leptobrachium leishanense</name>
    <name type="common">Leishan spiny toad</name>
    <dbReference type="NCBI Taxonomy" id="445787"/>
    <lineage>
        <taxon>Eukaryota</taxon>
        <taxon>Metazoa</taxon>
        <taxon>Chordata</taxon>
        <taxon>Craniata</taxon>
        <taxon>Vertebrata</taxon>
        <taxon>Euteleostomi</taxon>
        <taxon>Amphibia</taxon>
        <taxon>Batrachia</taxon>
        <taxon>Anura</taxon>
        <taxon>Pelobatoidea</taxon>
        <taxon>Megophryidae</taxon>
        <taxon>Leptobrachium</taxon>
    </lineage>
</organism>
<keyword evidence="5 8" id="KW-1133">Transmembrane helix</keyword>
<reference evidence="10" key="2">
    <citation type="submission" date="2025-09" db="UniProtKB">
        <authorList>
            <consortium name="Ensembl"/>
        </authorList>
    </citation>
    <scope>IDENTIFICATION</scope>
</reference>
<evidence type="ECO:0000256" key="5">
    <source>
        <dbReference type="ARBA" id="ARBA00022989"/>
    </source>
</evidence>
<feature type="domain" description="TNFR-Cys" evidence="9">
    <location>
        <begin position="90"/>
        <end position="128"/>
    </location>
</feature>
<protein>
    <submittedName>
        <fullName evidence="10">RELT TNF receptor</fullName>
    </submittedName>
</protein>
<dbReference type="SMART" id="SM00208">
    <property type="entry name" value="TNFR"/>
    <property type="match status" value="2"/>
</dbReference>
<evidence type="ECO:0000256" key="2">
    <source>
        <dbReference type="ARBA" id="ARBA00008688"/>
    </source>
</evidence>
<evidence type="ECO:0000256" key="7">
    <source>
        <dbReference type="SAM" id="MobiDB-lite"/>
    </source>
</evidence>
<keyword evidence="4 8" id="KW-0812">Transmembrane</keyword>
<evidence type="ECO:0000313" key="10">
    <source>
        <dbReference type="Ensembl" id="ENSLLEP00000012117.1"/>
    </source>
</evidence>
<dbReference type="CDD" id="cd13419">
    <property type="entry name" value="TNFRSF19L"/>
    <property type="match status" value="1"/>
</dbReference>
<dbReference type="Proteomes" id="UP000694569">
    <property type="component" value="Unplaced"/>
</dbReference>
<evidence type="ECO:0000256" key="1">
    <source>
        <dbReference type="ARBA" id="ARBA00004162"/>
    </source>
</evidence>
<dbReference type="InterPro" id="IPR022333">
    <property type="entry name" value="TNFR_19-like"/>
</dbReference>
<dbReference type="InterPro" id="IPR001368">
    <property type="entry name" value="TNFR/NGFR_Cys_rich_reg"/>
</dbReference>
<dbReference type="AlphaFoldDB" id="A0A8C5MBD1"/>
<reference evidence="10" key="1">
    <citation type="submission" date="2025-08" db="UniProtKB">
        <authorList>
            <consortium name="Ensembl"/>
        </authorList>
    </citation>
    <scope>IDENTIFICATION</scope>
</reference>
<dbReference type="PRINTS" id="PR01970">
    <property type="entry name" value="TNFACTORR19L"/>
</dbReference>
<dbReference type="GeneTree" id="ENSGT00940000160350"/>
<feature type="compositionally biased region" description="Polar residues" evidence="7">
    <location>
        <begin position="217"/>
        <end position="233"/>
    </location>
</feature>
<feature type="region of interest" description="Disordered" evidence="7">
    <location>
        <begin position="214"/>
        <end position="236"/>
    </location>
</feature>
<evidence type="ECO:0000256" key="8">
    <source>
        <dbReference type="SAM" id="Phobius"/>
    </source>
</evidence>
<keyword evidence="6 8" id="KW-0472">Membrane</keyword>
<proteinExistence type="inferred from homology"/>
<dbReference type="InterPro" id="IPR034048">
    <property type="entry name" value="TNFRSF19L_N"/>
</dbReference>
<dbReference type="PANTHER" id="PTHR47397">
    <property type="entry name" value="TUMOR NECROSIS FACTOR RECEPTOR SUPERFAMILY MEMBER 19L"/>
    <property type="match status" value="1"/>
</dbReference>
<dbReference type="PANTHER" id="PTHR47397:SF1">
    <property type="entry name" value="TUMOR NECROSIS FACTOR RECEPTOR SUPERFAMILY MEMBER 19L"/>
    <property type="match status" value="1"/>
</dbReference>
<comment type="subcellular location">
    <subcellularLocation>
        <location evidence="1">Cell membrane</location>
        <topology evidence="1">Single-pass membrane protein</topology>
    </subcellularLocation>
</comment>
<dbReference type="GO" id="GO:0006915">
    <property type="term" value="P:apoptotic process"/>
    <property type="evidence" value="ECO:0007669"/>
    <property type="project" value="TreeGrafter"/>
</dbReference>
<sequence length="480" mass="52487">MSPRWKPGAKPTMTGKTARTGLDHDTRVAPSPRALRCMRLLPPPPARVSSSPESNKRTLFFPRMEGHASSILITFLLYVLLRRGVCQSECGKGQYTDEEGQCVPCVECPPGEEPDRICGFGAGAGVTCRRCGPGMFSSHFGVSFCSPHTLCEKRKRVQLSAGSTTSDAQCGDCLPKYFFPMGKMKSTSTCFPCVLAPLDTVGCEGLRTLRSRAPRTLETSSNANSKTPVNSTRKGVKEDSGTEYAVLAIVPVFCMMGLFGIFLCNLLKKKGYHCTSQKELGDAEATPEKNGINPACLLEENGNEDTIGVLVRLITEKKENAVALEELLKDYQSKQMSPTLNKVPQKLHLLPQMPHMCKHQHHMHTIQGQGSRSGLCCSRCSQKKWTDVLLSPESSPAGNGGKAMRTGVKAGRSGEITILSVGRFRVARIPEQKVCTPEVKTRSDQNIPHDEGSEQRILLCNTVRAKNRSLEDTSKLEDVI</sequence>